<evidence type="ECO:0000313" key="1">
    <source>
        <dbReference type="EMBL" id="KHN35774.1"/>
    </source>
</evidence>
<gene>
    <name evidence="1" type="ORF">glysoja_043808</name>
</gene>
<reference evidence="1" key="1">
    <citation type="submission" date="2014-07" db="EMBL/GenBank/DDBJ databases">
        <title>Identification of a novel salt tolerance gene in wild soybean by whole-genome sequencing.</title>
        <authorList>
            <person name="Lam H.-M."/>
            <person name="Qi X."/>
            <person name="Li M.-W."/>
            <person name="Liu X."/>
            <person name="Xie M."/>
            <person name="Ni M."/>
            <person name="Xu X."/>
        </authorList>
    </citation>
    <scope>NUCLEOTIDE SEQUENCE [LARGE SCALE GENOMIC DNA]</scope>
    <source>
        <tissue evidence="1">Root</tissue>
    </source>
</reference>
<dbReference type="AlphaFoldDB" id="A0A0B2RU83"/>
<organism evidence="1">
    <name type="scientific">Glycine soja</name>
    <name type="common">Wild soybean</name>
    <dbReference type="NCBI Taxonomy" id="3848"/>
    <lineage>
        <taxon>Eukaryota</taxon>
        <taxon>Viridiplantae</taxon>
        <taxon>Streptophyta</taxon>
        <taxon>Embryophyta</taxon>
        <taxon>Tracheophyta</taxon>
        <taxon>Spermatophyta</taxon>
        <taxon>Magnoliopsida</taxon>
        <taxon>eudicotyledons</taxon>
        <taxon>Gunneridae</taxon>
        <taxon>Pentapetalae</taxon>
        <taxon>rosids</taxon>
        <taxon>fabids</taxon>
        <taxon>Fabales</taxon>
        <taxon>Fabaceae</taxon>
        <taxon>Papilionoideae</taxon>
        <taxon>50 kb inversion clade</taxon>
        <taxon>NPAAA clade</taxon>
        <taxon>indigoferoid/millettioid clade</taxon>
        <taxon>Phaseoleae</taxon>
        <taxon>Glycine</taxon>
        <taxon>Glycine subgen. Soja</taxon>
    </lineage>
</organism>
<proteinExistence type="predicted"/>
<dbReference type="Proteomes" id="UP000053555">
    <property type="component" value="Unassembled WGS sequence"/>
</dbReference>
<accession>A0A0B2RU83</accession>
<protein>
    <submittedName>
        <fullName evidence="1">Uncharacterized protein</fullName>
    </submittedName>
</protein>
<name>A0A0B2RU83_GLYSO</name>
<sequence>MALIPLRSSFPAPRARPSSTSLTASRALLALSAGLTSPWMFPKSSISSPFRKKLMRFVLRSFLYYSLWRK</sequence>
<dbReference type="EMBL" id="KN647998">
    <property type="protein sequence ID" value="KHN35774.1"/>
    <property type="molecule type" value="Genomic_DNA"/>
</dbReference>